<dbReference type="EMBL" id="QUNO01000009">
    <property type="protein sequence ID" value="REH43798.1"/>
    <property type="molecule type" value="Genomic_DNA"/>
</dbReference>
<protein>
    <submittedName>
        <fullName evidence="3">Pimeloyl-ACP methyl ester carboxylesterase</fullName>
    </submittedName>
</protein>
<comment type="caution">
    <text evidence="3">The sequence shown here is derived from an EMBL/GenBank/DDBJ whole genome shotgun (WGS) entry which is preliminary data.</text>
</comment>
<evidence type="ECO:0000259" key="2">
    <source>
        <dbReference type="Pfam" id="PF00561"/>
    </source>
</evidence>
<evidence type="ECO:0000313" key="4">
    <source>
        <dbReference type="Proteomes" id="UP000256269"/>
    </source>
</evidence>
<dbReference type="Proteomes" id="UP000256269">
    <property type="component" value="Unassembled WGS sequence"/>
</dbReference>
<evidence type="ECO:0000313" key="3">
    <source>
        <dbReference type="EMBL" id="REH43798.1"/>
    </source>
</evidence>
<feature type="domain" description="AB hydrolase-1" evidence="2">
    <location>
        <begin position="1"/>
        <end position="89"/>
    </location>
</feature>
<gene>
    <name evidence="3" type="ORF">BCF44_109341</name>
</gene>
<dbReference type="AlphaFoldDB" id="A0A3E0HF33"/>
<dbReference type="PRINTS" id="PR00111">
    <property type="entry name" value="ABHYDROLASE"/>
</dbReference>
<keyword evidence="4" id="KW-1185">Reference proteome</keyword>
<reference evidence="3 4" key="1">
    <citation type="submission" date="2018-08" db="EMBL/GenBank/DDBJ databases">
        <title>Genomic Encyclopedia of Archaeal and Bacterial Type Strains, Phase II (KMG-II): from individual species to whole genera.</title>
        <authorList>
            <person name="Goeker M."/>
        </authorList>
    </citation>
    <scope>NUCLEOTIDE SEQUENCE [LARGE SCALE GENOMIC DNA]</scope>
    <source>
        <strain evidence="3 4">DSM 45791</strain>
    </source>
</reference>
<evidence type="ECO:0000256" key="1">
    <source>
        <dbReference type="ARBA" id="ARBA00022801"/>
    </source>
</evidence>
<accession>A0A3E0HF33</accession>
<dbReference type="PANTHER" id="PTHR43798">
    <property type="entry name" value="MONOACYLGLYCEROL LIPASE"/>
    <property type="match status" value="1"/>
</dbReference>
<keyword evidence="1" id="KW-0378">Hydrolase</keyword>
<dbReference type="Gene3D" id="3.40.50.1820">
    <property type="entry name" value="alpha/beta hydrolase"/>
    <property type="match status" value="1"/>
</dbReference>
<dbReference type="InterPro" id="IPR050266">
    <property type="entry name" value="AB_hydrolase_sf"/>
</dbReference>
<dbReference type="GO" id="GO:0016787">
    <property type="term" value="F:hydrolase activity"/>
    <property type="evidence" value="ECO:0007669"/>
    <property type="project" value="UniProtKB-KW"/>
</dbReference>
<dbReference type="SUPFAM" id="SSF53474">
    <property type="entry name" value="alpha/beta-Hydrolases"/>
    <property type="match status" value="1"/>
</dbReference>
<dbReference type="InterPro" id="IPR000073">
    <property type="entry name" value="AB_hydrolase_1"/>
</dbReference>
<dbReference type="GO" id="GO:0016020">
    <property type="term" value="C:membrane"/>
    <property type="evidence" value="ECO:0007669"/>
    <property type="project" value="TreeGrafter"/>
</dbReference>
<dbReference type="PANTHER" id="PTHR43798:SF31">
    <property type="entry name" value="AB HYDROLASE SUPERFAMILY PROTEIN YCLE"/>
    <property type="match status" value="1"/>
</dbReference>
<organism evidence="3 4">
    <name type="scientific">Kutzneria buriramensis</name>
    <dbReference type="NCBI Taxonomy" id="1045776"/>
    <lineage>
        <taxon>Bacteria</taxon>
        <taxon>Bacillati</taxon>
        <taxon>Actinomycetota</taxon>
        <taxon>Actinomycetes</taxon>
        <taxon>Pseudonocardiales</taxon>
        <taxon>Pseudonocardiaceae</taxon>
        <taxon>Kutzneria</taxon>
    </lineage>
</organism>
<name>A0A3E0HF33_9PSEU</name>
<dbReference type="Pfam" id="PF00561">
    <property type="entry name" value="Abhydrolase_1"/>
    <property type="match status" value="1"/>
</dbReference>
<dbReference type="InterPro" id="IPR029058">
    <property type="entry name" value="AB_hydrolase_fold"/>
</dbReference>
<proteinExistence type="predicted"/>
<sequence>MVLLHGVMGLGSQWIDQGPARAIAERGYRVILPDLRGHGDSARPHDPACYPPDVLAEDGLALIEHLGLDDYDLGGYSLGGRVVLRMLVRGARPRRAIIAGQGLDALDAATGRTGGIRATLTAIAEGGELDGGQRRTAYWLEQLGGDPLALRNVPDTHVATPIEDLAAIDVPTLVIFGADDRERASADKLAEALPNGRYLSLAGDHWGAWTNPEFGAAILDFLSESSPAGR</sequence>